<keyword evidence="3" id="KW-1185">Reference proteome</keyword>
<gene>
    <name evidence="2" type="ORF">FOL47_000407</name>
</gene>
<name>A0A7J6KVT0_PERCH</name>
<keyword evidence="1" id="KW-0732">Signal</keyword>
<feature type="signal peptide" evidence="1">
    <location>
        <begin position="1"/>
        <end position="16"/>
    </location>
</feature>
<evidence type="ECO:0000313" key="2">
    <source>
        <dbReference type="EMBL" id="KAF4651435.1"/>
    </source>
</evidence>
<reference evidence="2 3" key="1">
    <citation type="submission" date="2020-04" db="EMBL/GenBank/DDBJ databases">
        <title>Perkinsus chesapeaki whole genome sequence.</title>
        <authorList>
            <person name="Bogema D.R."/>
        </authorList>
    </citation>
    <scope>NUCLEOTIDE SEQUENCE [LARGE SCALE GENOMIC DNA]</scope>
    <source>
        <strain evidence="2">ATCC PRA-425</strain>
    </source>
</reference>
<dbReference type="AlphaFoldDB" id="A0A7J6KVT0"/>
<dbReference type="Proteomes" id="UP000591131">
    <property type="component" value="Unassembled WGS sequence"/>
</dbReference>
<sequence>MVKGLLASSFLQVAFGHFSTAFHDARSESRYDGDRVFRSVKWERSSECPSQGDVGYMICTPETNPCPPAPDRVKSTPVYVESLARCLLDCKGFLFPKSCPSGSRCVEYKIPDTKGFVCMYAVQDGQINPVKSVMRNQEVKKGVRIQQN</sequence>
<evidence type="ECO:0000313" key="3">
    <source>
        <dbReference type="Proteomes" id="UP000591131"/>
    </source>
</evidence>
<accession>A0A7J6KVT0</accession>
<dbReference type="EMBL" id="JAAPAO010001063">
    <property type="protein sequence ID" value="KAF4651435.1"/>
    <property type="molecule type" value="Genomic_DNA"/>
</dbReference>
<protein>
    <submittedName>
        <fullName evidence="2">Uncharacterized protein</fullName>
    </submittedName>
</protein>
<feature type="chain" id="PRO_5029672508" evidence="1">
    <location>
        <begin position="17"/>
        <end position="148"/>
    </location>
</feature>
<proteinExistence type="predicted"/>
<comment type="caution">
    <text evidence="2">The sequence shown here is derived from an EMBL/GenBank/DDBJ whole genome shotgun (WGS) entry which is preliminary data.</text>
</comment>
<organism evidence="2 3">
    <name type="scientific">Perkinsus chesapeaki</name>
    <name type="common">Clam parasite</name>
    <name type="synonym">Perkinsus andrewsi</name>
    <dbReference type="NCBI Taxonomy" id="330153"/>
    <lineage>
        <taxon>Eukaryota</taxon>
        <taxon>Sar</taxon>
        <taxon>Alveolata</taxon>
        <taxon>Perkinsozoa</taxon>
        <taxon>Perkinsea</taxon>
        <taxon>Perkinsida</taxon>
        <taxon>Perkinsidae</taxon>
        <taxon>Perkinsus</taxon>
    </lineage>
</organism>
<evidence type="ECO:0000256" key="1">
    <source>
        <dbReference type="SAM" id="SignalP"/>
    </source>
</evidence>